<dbReference type="EMBL" id="JAGGNH010000007">
    <property type="protein sequence ID" value="KAJ0967487.1"/>
    <property type="molecule type" value="Genomic_DNA"/>
</dbReference>
<organism evidence="2 3">
    <name type="scientific">Dioscorea zingiberensis</name>
    <dbReference type="NCBI Taxonomy" id="325984"/>
    <lineage>
        <taxon>Eukaryota</taxon>
        <taxon>Viridiplantae</taxon>
        <taxon>Streptophyta</taxon>
        <taxon>Embryophyta</taxon>
        <taxon>Tracheophyta</taxon>
        <taxon>Spermatophyta</taxon>
        <taxon>Magnoliopsida</taxon>
        <taxon>Liliopsida</taxon>
        <taxon>Dioscoreales</taxon>
        <taxon>Dioscoreaceae</taxon>
        <taxon>Dioscorea</taxon>
    </lineage>
</organism>
<evidence type="ECO:0000313" key="2">
    <source>
        <dbReference type="EMBL" id="KAJ0967487.1"/>
    </source>
</evidence>
<dbReference type="AlphaFoldDB" id="A0A9D5H8V5"/>
<name>A0A9D5H8V5_9LILI</name>
<proteinExistence type="predicted"/>
<dbReference type="Proteomes" id="UP001085076">
    <property type="component" value="Miscellaneous, Linkage group lg07"/>
</dbReference>
<dbReference type="OrthoDB" id="2779at2759"/>
<protein>
    <submittedName>
        <fullName evidence="2">Uncharacterized protein</fullName>
    </submittedName>
</protein>
<reference evidence="2" key="2">
    <citation type="journal article" date="2022" name="Hortic Res">
        <title>The genome of Dioscorea zingiberensis sheds light on the biosynthesis, origin and evolution of the medicinally important diosgenin saponins.</title>
        <authorList>
            <person name="Li Y."/>
            <person name="Tan C."/>
            <person name="Li Z."/>
            <person name="Guo J."/>
            <person name="Li S."/>
            <person name="Chen X."/>
            <person name="Wang C."/>
            <person name="Dai X."/>
            <person name="Yang H."/>
            <person name="Song W."/>
            <person name="Hou L."/>
            <person name="Xu J."/>
            <person name="Tong Z."/>
            <person name="Xu A."/>
            <person name="Yuan X."/>
            <person name="Wang W."/>
            <person name="Yang Q."/>
            <person name="Chen L."/>
            <person name="Sun Z."/>
            <person name="Wang K."/>
            <person name="Pan B."/>
            <person name="Chen J."/>
            <person name="Bao Y."/>
            <person name="Liu F."/>
            <person name="Qi X."/>
            <person name="Gang D.R."/>
            <person name="Wen J."/>
            <person name="Li J."/>
        </authorList>
    </citation>
    <scope>NUCLEOTIDE SEQUENCE</scope>
    <source>
        <strain evidence="2">Dzin_1.0</strain>
    </source>
</reference>
<gene>
    <name evidence="2" type="ORF">J5N97_024404</name>
</gene>
<sequence length="164" mass="18169">MECIAKRIKGPSGMIEVVPQALEEESSGALENSEKLKAYVVKPIKGPSGFNINVVYEDLPSNLCAIRDYVEKVLPTNDPLQQDAEIIPVNNAVHFPKSKPADKGSSLDASKSLRQRPRVPDLQSNIEVLKAELLKFIAENGQEGFMPVRRQLRLHGRVDIKKAI</sequence>
<accession>A0A9D5H8V5</accession>
<feature type="region of interest" description="Disordered" evidence="1">
    <location>
        <begin position="95"/>
        <end position="118"/>
    </location>
</feature>
<reference evidence="2" key="1">
    <citation type="submission" date="2021-03" db="EMBL/GenBank/DDBJ databases">
        <authorList>
            <person name="Li Z."/>
            <person name="Yang C."/>
        </authorList>
    </citation>
    <scope>NUCLEOTIDE SEQUENCE</scope>
    <source>
        <strain evidence="2">Dzin_1.0</strain>
        <tissue evidence="2">Leaf</tissue>
    </source>
</reference>
<evidence type="ECO:0000256" key="1">
    <source>
        <dbReference type="SAM" id="MobiDB-lite"/>
    </source>
</evidence>
<keyword evidence="3" id="KW-1185">Reference proteome</keyword>
<comment type="caution">
    <text evidence="2">The sequence shown here is derived from an EMBL/GenBank/DDBJ whole genome shotgun (WGS) entry which is preliminary data.</text>
</comment>
<evidence type="ECO:0000313" key="3">
    <source>
        <dbReference type="Proteomes" id="UP001085076"/>
    </source>
</evidence>